<protein>
    <submittedName>
        <fullName evidence="2">Uncharacterized protein</fullName>
    </submittedName>
</protein>
<keyword evidence="1" id="KW-0175">Coiled coil</keyword>
<proteinExistence type="predicted"/>
<gene>
    <name evidence="2" type="ORF">RV15_GL003555</name>
</gene>
<dbReference type="EMBL" id="JXLC01000009">
    <property type="protein sequence ID" value="OJG91910.1"/>
    <property type="molecule type" value="Genomic_DNA"/>
</dbReference>
<reference evidence="2 3" key="1">
    <citation type="submission" date="2014-12" db="EMBL/GenBank/DDBJ databases">
        <title>Draft genome sequences of 29 type strains of Enterococci.</title>
        <authorList>
            <person name="Zhong Z."/>
            <person name="Sun Z."/>
            <person name="Liu W."/>
            <person name="Zhang W."/>
            <person name="Zhang H."/>
        </authorList>
    </citation>
    <scope>NUCLEOTIDE SEQUENCE [LARGE SCALE GENOMIC DNA]</scope>
    <source>
        <strain evidence="2 3">DSM 22801</strain>
    </source>
</reference>
<accession>A0AA91GIZ6</accession>
<sequence>MDDMKEDDIRKKRIENEEKQEETVQISLLLERKMEEYGQLAMRERIQNERILAYFHGQEEFSFFEEIVEEARIEERRFFDEMNEGQEIVNKEKRQLEEYSETLYEAELQALREEEDDRGQNGDW</sequence>
<comment type="caution">
    <text evidence="2">The sequence shown here is derived from an EMBL/GenBank/DDBJ whole genome shotgun (WGS) entry which is preliminary data.</text>
</comment>
<dbReference type="Proteomes" id="UP000183039">
    <property type="component" value="Unassembled WGS sequence"/>
</dbReference>
<organism evidence="2 3">
    <name type="scientific">Enterococcus silesiacus</name>
    <dbReference type="NCBI Taxonomy" id="332949"/>
    <lineage>
        <taxon>Bacteria</taxon>
        <taxon>Bacillati</taxon>
        <taxon>Bacillota</taxon>
        <taxon>Bacilli</taxon>
        <taxon>Lactobacillales</taxon>
        <taxon>Enterococcaceae</taxon>
        <taxon>Enterococcus</taxon>
    </lineage>
</organism>
<evidence type="ECO:0000256" key="1">
    <source>
        <dbReference type="SAM" id="Coils"/>
    </source>
</evidence>
<name>A0AA91GIZ6_9ENTE</name>
<evidence type="ECO:0000313" key="3">
    <source>
        <dbReference type="Proteomes" id="UP000183039"/>
    </source>
</evidence>
<feature type="coiled-coil region" evidence="1">
    <location>
        <begin position="82"/>
        <end position="116"/>
    </location>
</feature>
<evidence type="ECO:0000313" key="2">
    <source>
        <dbReference type="EMBL" id="OJG91910.1"/>
    </source>
</evidence>
<dbReference type="AlphaFoldDB" id="A0AA91GIZ6"/>